<comment type="similarity">
    <text evidence="2">Belongs to the SusD family.</text>
</comment>
<evidence type="ECO:0000259" key="6">
    <source>
        <dbReference type="Pfam" id="PF07980"/>
    </source>
</evidence>
<dbReference type="RefSeq" id="WP_149887065.1">
    <property type="nucleotide sequence ID" value="NZ_CP173706.1"/>
</dbReference>
<dbReference type="InterPro" id="IPR033985">
    <property type="entry name" value="SusD-like_N"/>
</dbReference>
<dbReference type="Pfam" id="PF07980">
    <property type="entry name" value="SusD_RagB"/>
    <property type="match status" value="1"/>
</dbReference>
<evidence type="ECO:0000256" key="3">
    <source>
        <dbReference type="ARBA" id="ARBA00022729"/>
    </source>
</evidence>
<accession>A0A5B3GC87</accession>
<dbReference type="GO" id="GO:0009279">
    <property type="term" value="C:cell outer membrane"/>
    <property type="evidence" value="ECO:0007669"/>
    <property type="project" value="UniProtKB-SubCell"/>
</dbReference>
<evidence type="ECO:0000256" key="2">
    <source>
        <dbReference type="ARBA" id="ARBA00006275"/>
    </source>
</evidence>
<dbReference type="Proteomes" id="UP000323567">
    <property type="component" value="Unassembled WGS sequence"/>
</dbReference>
<reference evidence="8 9" key="1">
    <citation type="journal article" date="2019" name="Nat. Med.">
        <title>A library of human gut bacterial isolates paired with longitudinal multiomics data enables mechanistic microbiome research.</title>
        <authorList>
            <person name="Poyet M."/>
            <person name="Groussin M."/>
            <person name="Gibbons S.M."/>
            <person name="Avila-Pacheco J."/>
            <person name="Jiang X."/>
            <person name="Kearney S.M."/>
            <person name="Perrotta A.R."/>
            <person name="Berdy B."/>
            <person name="Zhao S."/>
            <person name="Lieberman T.D."/>
            <person name="Swanson P.K."/>
            <person name="Smith M."/>
            <person name="Roesemann S."/>
            <person name="Alexander J.E."/>
            <person name="Rich S.A."/>
            <person name="Livny J."/>
            <person name="Vlamakis H."/>
            <person name="Clish C."/>
            <person name="Bullock K."/>
            <person name="Deik A."/>
            <person name="Scott J."/>
            <person name="Pierce K.A."/>
            <person name="Xavier R.J."/>
            <person name="Alm E.J."/>
        </authorList>
    </citation>
    <scope>NUCLEOTIDE SEQUENCE [LARGE SCALE GENOMIC DNA]</scope>
    <source>
        <strain evidence="8 9">BIOML-A2</strain>
    </source>
</reference>
<organism evidence="8 9">
    <name type="scientific">Alistipes shahii</name>
    <dbReference type="NCBI Taxonomy" id="328814"/>
    <lineage>
        <taxon>Bacteria</taxon>
        <taxon>Pseudomonadati</taxon>
        <taxon>Bacteroidota</taxon>
        <taxon>Bacteroidia</taxon>
        <taxon>Bacteroidales</taxon>
        <taxon>Rikenellaceae</taxon>
        <taxon>Alistipes</taxon>
    </lineage>
</organism>
<evidence type="ECO:0000313" key="9">
    <source>
        <dbReference type="Proteomes" id="UP000323567"/>
    </source>
</evidence>
<dbReference type="Pfam" id="PF14322">
    <property type="entry name" value="SusD-like_3"/>
    <property type="match status" value="1"/>
</dbReference>
<keyword evidence="5" id="KW-0998">Cell outer membrane</keyword>
<sequence>MKNLTNILLLSLVVLTTTIGCSDLKFGDNFLEKAPGVDMTIDSIFSRKLYADRALTGAYATMRSCLTLGNNEKFPNESNGNFGYKPAADKLGWDNLDALTDIINSHMSYGGAASKYYSGTYDAETENSSSGTKMGFNPWQDATWWGIRRAQLYIENVDRVPDMTSKEKERGKGEAYMIMACHYLDLFRNFGGIPLLKNAVNISNLDNADFKRQSVEETLGYIVWLCGEAAKKLPWNVSAAEDGRFTKAAAMGLKIRALAFAASPLFNASAPYAPAQSPMGANASKVTAQEAERMIWLGGYSADRWQQVITACKEFFEENSRNGNFYALVDTDNPAEDFSKCYADRYNGEILISTGRQVETFYELYHTYCFGPSVDPVSGNKNWGWGGGCVTLNYVDLFPTKTGEPARYRNWIAQNGHKGSENNTPFVDRDPRLSESVMVIGGKPFRGRQPEMWIGGTERGEKNAGKAITGFCIRKFFWDFNPETYHYKPVCSPYLRLAELCLTYAEALNETGQTDEAKIWLNKTRNRAGLPDITDAQLARLHPDEELAKAPDYLEMAGDKRLREEIIDERAREFCFEEVRWYDLIRWKRADILAQPLYGITITGNARDLEFSDPEPEPDRAWTNNFDPKWYLSAFPSDEINKGYGLIQNPGW</sequence>
<evidence type="ECO:0000256" key="4">
    <source>
        <dbReference type="ARBA" id="ARBA00023136"/>
    </source>
</evidence>
<feature type="domain" description="RagB/SusD" evidence="6">
    <location>
        <begin position="367"/>
        <end position="652"/>
    </location>
</feature>
<feature type="domain" description="SusD-like N-terminal" evidence="7">
    <location>
        <begin position="115"/>
        <end position="253"/>
    </location>
</feature>
<gene>
    <name evidence="8" type="ORF">F2Y13_04150</name>
</gene>
<evidence type="ECO:0000259" key="7">
    <source>
        <dbReference type="Pfam" id="PF14322"/>
    </source>
</evidence>
<dbReference type="InterPro" id="IPR012944">
    <property type="entry name" value="SusD_RagB_dom"/>
</dbReference>
<proteinExistence type="inferred from homology"/>
<name>A0A5B3GC87_9BACT</name>
<evidence type="ECO:0000256" key="1">
    <source>
        <dbReference type="ARBA" id="ARBA00004442"/>
    </source>
</evidence>
<keyword evidence="3" id="KW-0732">Signal</keyword>
<evidence type="ECO:0000313" key="8">
    <source>
        <dbReference type="EMBL" id="KAA2371151.1"/>
    </source>
</evidence>
<comment type="subcellular location">
    <subcellularLocation>
        <location evidence="1">Cell outer membrane</location>
    </subcellularLocation>
</comment>
<evidence type="ECO:0000256" key="5">
    <source>
        <dbReference type="ARBA" id="ARBA00023237"/>
    </source>
</evidence>
<keyword evidence="4" id="KW-0472">Membrane</keyword>
<comment type="caution">
    <text evidence="8">The sequence shown here is derived from an EMBL/GenBank/DDBJ whole genome shotgun (WGS) entry which is preliminary data.</text>
</comment>
<dbReference type="AlphaFoldDB" id="A0A5B3GC87"/>
<dbReference type="InterPro" id="IPR011990">
    <property type="entry name" value="TPR-like_helical_dom_sf"/>
</dbReference>
<dbReference type="PROSITE" id="PS51257">
    <property type="entry name" value="PROKAR_LIPOPROTEIN"/>
    <property type="match status" value="1"/>
</dbReference>
<dbReference type="SUPFAM" id="SSF48452">
    <property type="entry name" value="TPR-like"/>
    <property type="match status" value="1"/>
</dbReference>
<dbReference type="Gene3D" id="1.25.40.390">
    <property type="match status" value="1"/>
</dbReference>
<dbReference type="EMBL" id="VVXK01000004">
    <property type="protein sequence ID" value="KAA2371151.1"/>
    <property type="molecule type" value="Genomic_DNA"/>
</dbReference>
<protein>
    <submittedName>
        <fullName evidence="8">RagB/SusD family nutrient uptake outer membrane protein</fullName>
    </submittedName>
</protein>